<dbReference type="GO" id="GO:0003677">
    <property type="term" value="F:DNA binding"/>
    <property type="evidence" value="ECO:0007669"/>
    <property type="project" value="UniProtKB-KW"/>
</dbReference>
<dbReference type="InterPro" id="IPR044800">
    <property type="entry name" value="LEC2-like"/>
</dbReference>
<evidence type="ECO:0000256" key="1">
    <source>
        <dbReference type="ARBA" id="ARBA00004123"/>
    </source>
</evidence>
<proteinExistence type="predicted"/>
<keyword evidence="4" id="KW-0804">Transcription</keyword>
<dbReference type="PANTHER" id="PTHR31140">
    <property type="entry name" value="B3 DOMAIN-CONTAINING TRANSCRIPTION FACTOR ABI3"/>
    <property type="match status" value="1"/>
</dbReference>
<comment type="caution">
    <text evidence="7">The sequence shown here is derived from an EMBL/GenBank/DDBJ whole genome shotgun (WGS) entry which is preliminary data.</text>
</comment>
<dbReference type="Pfam" id="PF02362">
    <property type="entry name" value="B3"/>
    <property type="match status" value="1"/>
</dbReference>
<dbReference type="PANTHER" id="PTHR31140:SF145">
    <property type="entry name" value="TF-B3 DOMAIN-CONTAINING PROTEIN"/>
    <property type="match status" value="1"/>
</dbReference>
<dbReference type="GO" id="GO:0003700">
    <property type="term" value="F:DNA-binding transcription factor activity"/>
    <property type="evidence" value="ECO:0007669"/>
    <property type="project" value="InterPro"/>
</dbReference>
<evidence type="ECO:0000256" key="2">
    <source>
        <dbReference type="ARBA" id="ARBA00023015"/>
    </source>
</evidence>
<evidence type="ECO:0000256" key="5">
    <source>
        <dbReference type="ARBA" id="ARBA00023242"/>
    </source>
</evidence>
<comment type="subcellular location">
    <subcellularLocation>
        <location evidence="1">Nucleus</location>
    </subcellularLocation>
</comment>
<dbReference type="InterPro" id="IPR015300">
    <property type="entry name" value="DNA-bd_pseudobarrel_sf"/>
</dbReference>
<evidence type="ECO:0000313" key="8">
    <source>
        <dbReference type="Proteomes" id="UP001054252"/>
    </source>
</evidence>
<protein>
    <recommendedName>
        <fullName evidence="6">TF-B3 domain-containing protein</fullName>
    </recommendedName>
</protein>
<keyword evidence="8" id="KW-1185">Reference proteome</keyword>
<evidence type="ECO:0000259" key="6">
    <source>
        <dbReference type="PROSITE" id="PS50863"/>
    </source>
</evidence>
<keyword evidence="2" id="KW-0805">Transcription regulation</keyword>
<dbReference type="CDD" id="cd10017">
    <property type="entry name" value="B3_DNA"/>
    <property type="match status" value="1"/>
</dbReference>
<dbReference type="Proteomes" id="UP001054252">
    <property type="component" value="Unassembled WGS sequence"/>
</dbReference>
<evidence type="ECO:0000313" key="7">
    <source>
        <dbReference type="EMBL" id="GKV24375.1"/>
    </source>
</evidence>
<dbReference type="Gene3D" id="2.40.330.10">
    <property type="entry name" value="DNA-binding pseudobarrel domain"/>
    <property type="match status" value="1"/>
</dbReference>
<accession>A0AAV5KID2</accession>
<dbReference type="PROSITE" id="PS50863">
    <property type="entry name" value="B3"/>
    <property type="match status" value="1"/>
</dbReference>
<reference evidence="7 8" key="1">
    <citation type="journal article" date="2021" name="Commun. Biol.">
        <title>The genome of Shorea leprosula (Dipterocarpaceae) highlights the ecological relevance of drought in aseasonal tropical rainforests.</title>
        <authorList>
            <person name="Ng K.K.S."/>
            <person name="Kobayashi M.J."/>
            <person name="Fawcett J.A."/>
            <person name="Hatakeyama M."/>
            <person name="Paape T."/>
            <person name="Ng C.H."/>
            <person name="Ang C.C."/>
            <person name="Tnah L.H."/>
            <person name="Lee C.T."/>
            <person name="Nishiyama T."/>
            <person name="Sese J."/>
            <person name="O'Brien M.J."/>
            <person name="Copetti D."/>
            <person name="Mohd Noor M.I."/>
            <person name="Ong R.C."/>
            <person name="Putra M."/>
            <person name="Sireger I.Z."/>
            <person name="Indrioko S."/>
            <person name="Kosugi Y."/>
            <person name="Izuno A."/>
            <person name="Isagi Y."/>
            <person name="Lee S.L."/>
            <person name="Shimizu K.K."/>
        </authorList>
    </citation>
    <scope>NUCLEOTIDE SEQUENCE [LARGE SCALE GENOMIC DNA]</scope>
    <source>
        <strain evidence="7">214</strain>
    </source>
</reference>
<dbReference type="SUPFAM" id="SSF101936">
    <property type="entry name" value="DNA-binding pseudobarrel domain"/>
    <property type="match status" value="1"/>
</dbReference>
<gene>
    <name evidence="7" type="ORF">SLEP1_g33994</name>
</gene>
<keyword evidence="5" id="KW-0539">Nucleus</keyword>
<feature type="domain" description="TF-B3" evidence="6">
    <location>
        <begin position="1"/>
        <end position="91"/>
    </location>
</feature>
<name>A0AAV5KID2_9ROSI</name>
<dbReference type="InterPro" id="IPR003340">
    <property type="entry name" value="B3_DNA-bd"/>
</dbReference>
<organism evidence="7 8">
    <name type="scientific">Rubroshorea leprosula</name>
    <dbReference type="NCBI Taxonomy" id="152421"/>
    <lineage>
        <taxon>Eukaryota</taxon>
        <taxon>Viridiplantae</taxon>
        <taxon>Streptophyta</taxon>
        <taxon>Embryophyta</taxon>
        <taxon>Tracheophyta</taxon>
        <taxon>Spermatophyta</taxon>
        <taxon>Magnoliopsida</taxon>
        <taxon>eudicotyledons</taxon>
        <taxon>Gunneridae</taxon>
        <taxon>Pentapetalae</taxon>
        <taxon>rosids</taxon>
        <taxon>malvids</taxon>
        <taxon>Malvales</taxon>
        <taxon>Dipterocarpaceae</taxon>
        <taxon>Rubroshorea</taxon>
    </lineage>
</organism>
<dbReference type="GO" id="GO:0005634">
    <property type="term" value="C:nucleus"/>
    <property type="evidence" value="ECO:0007669"/>
    <property type="project" value="UniProtKB-SubCell"/>
</dbReference>
<evidence type="ECO:0000256" key="4">
    <source>
        <dbReference type="ARBA" id="ARBA00023163"/>
    </source>
</evidence>
<dbReference type="AlphaFoldDB" id="A0AAV5KID2"/>
<keyword evidence="3" id="KW-0238">DNA-binding</keyword>
<evidence type="ECO:0000256" key="3">
    <source>
        <dbReference type="ARBA" id="ARBA00023125"/>
    </source>
</evidence>
<sequence>MAVPTKCLKSLPQFRGGREIDVQAEDARGQLWSFVCSIRRATRYKKPVLSKGWRRFVIAKGLQVGDMVAFYKRGAGASSGARFKIKVTREVKVFGAVFGYSKL</sequence>
<dbReference type="EMBL" id="BPVZ01000065">
    <property type="protein sequence ID" value="GKV24375.1"/>
    <property type="molecule type" value="Genomic_DNA"/>
</dbReference>